<dbReference type="AlphaFoldDB" id="A0A2S3HU61"/>
<dbReference type="EMBL" id="CM008050">
    <property type="protein sequence ID" value="PAN29859.1"/>
    <property type="molecule type" value="Genomic_DNA"/>
</dbReference>
<reference evidence="1" key="1">
    <citation type="submission" date="2018-04" db="EMBL/GenBank/DDBJ databases">
        <title>WGS assembly of Panicum hallii.</title>
        <authorList>
            <person name="Lovell J."/>
            <person name="Jenkins J."/>
            <person name="Lowry D."/>
            <person name="Mamidi S."/>
            <person name="Sreedasyam A."/>
            <person name="Weng X."/>
            <person name="Barry K."/>
            <person name="Bonette J."/>
            <person name="Campitelli B."/>
            <person name="Daum C."/>
            <person name="Gordon S."/>
            <person name="Gould B."/>
            <person name="Lipzen A."/>
            <person name="Macqueen A."/>
            <person name="Palacio-Mejia J."/>
            <person name="Plott C."/>
            <person name="Shakirov E."/>
            <person name="Shu S."/>
            <person name="Yoshinaga Y."/>
            <person name="Zane M."/>
            <person name="Rokhsar D."/>
            <person name="Grimwood J."/>
            <person name="Schmutz J."/>
            <person name="Juenger T."/>
        </authorList>
    </citation>
    <scope>NUCLEOTIDE SEQUENCE [LARGE SCALE GENOMIC DNA]</scope>
    <source>
        <strain evidence="1">FIL2</strain>
    </source>
</reference>
<organism evidence="1">
    <name type="scientific">Panicum hallii</name>
    <dbReference type="NCBI Taxonomy" id="206008"/>
    <lineage>
        <taxon>Eukaryota</taxon>
        <taxon>Viridiplantae</taxon>
        <taxon>Streptophyta</taxon>
        <taxon>Embryophyta</taxon>
        <taxon>Tracheophyta</taxon>
        <taxon>Spermatophyta</taxon>
        <taxon>Magnoliopsida</taxon>
        <taxon>Liliopsida</taxon>
        <taxon>Poales</taxon>
        <taxon>Poaceae</taxon>
        <taxon>PACMAD clade</taxon>
        <taxon>Panicoideae</taxon>
        <taxon>Panicodae</taxon>
        <taxon>Paniceae</taxon>
        <taxon>Panicinae</taxon>
        <taxon>Panicum</taxon>
        <taxon>Panicum sect. Panicum</taxon>
    </lineage>
</organism>
<gene>
    <name evidence="1" type="ORF">PAHAL_5G254900</name>
</gene>
<dbReference type="Proteomes" id="UP000243499">
    <property type="component" value="Chromosome 5"/>
</dbReference>
<evidence type="ECO:0000313" key="1">
    <source>
        <dbReference type="EMBL" id="PAN29859.1"/>
    </source>
</evidence>
<protein>
    <submittedName>
        <fullName evidence="1">Uncharacterized protein</fullName>
    </submittedName>
</protein>
<name>A0A2S3HU61_9POAL</name>
<proteinExistence type="predicted"/>
<accession>A0A2S3HU61</accession>
<sequence>MASKAVREEVKEAVKRQNVQPRLPAHSDYFCSFVDLQVKQGCKSTRLLQPVHTGWFKLSLYRDTKLMCYRNLVLISGHK</sequence>
<dbReference type="Gramene" id="PAN29859">
    <property type="protein sequence ID" value="PAN29859"/>
    <property type="gene ID" value="PAHAL_5G254900"/>
</dbReference>